<dbReference type="eggNOG" id="ENOG502QVKG">
    <property type="taxonomic scope" value="Eukaryota"/>
</dbReference>
<keyword evidence="1" id="KW-0732">Signal</keyword>
<evidence type="ECO:0000256" key="1">
    <source>
        <dbReference type="SAM" id="SignalP"/>
    </source>
</evidence>
<dbReference type="PaxDb" id="3827-XP_004516139.1"/>
<dbReference type="KEGG" id="cam:101488295"/>
<proteinExistence type="predicted"/>
<dbReference type="PANTHER" id="PTHR31589">
    <property type="entry name" value="PROTEIN, PUTATIVE (DUF239)-RELATED-RELATED"/>
    <property type="match status" value="1"/>
</dbReference>
<evidence type="ECO:0000313" key="4">
    <source>
        <dbReference type="RefSeq" id="XP_004516139.2"/>
    </source>
</evidence>
<dbReference type="Gene3D" id="3.90.1320.10">
    <property type="entry name" value="Outer-capsid protein sigma 3, large lobe"/>
    <property type="match status" value="1"/>
</dbReference>
<dbReference type="InterPro" id="IPR004314">
    <property type="entry name" value="Neprosin"/>
</dbReference>
<name>A0A1S2Z6Y0_CICAR</name>
<dbReference type="OrthoDB" id="1858978at2759"/>
<feature type="signal peptide" evidence="1">
    <location>
        <begin position="1"/>
        <end position="35"/>
    </location>
</feature>
<sequence length="421" mass="47627">MRPTLTKQNMNFSSPIIFLFLHFLLLVSLVCPVYSSKISSYQLVNQTFLQEQKFHKLKKAIATRLQQINKPAVKTIQSPDGDIIDCVMFHNQPAFDNPLLKEEYKQMDIPEIPKGHYQDDNFNHSSQLWRLSGESCPDGTIPIRRTKEEDLLRASSISEFGKKTSDFETNDEKFEYAVQYVSAGEFFGATAAINLWAPRLETKNEVSASKIWVAAGDAGQESNTIEVGWQVEPLLYGDNLPRLSMYWTNDGYGKTGCYNLLCSGFVQTNKDIVIGGAIGPTSTYKGPQFGIILKIWKDPTTRNWWLTYDYGTLVGYWPSSLFTHLYYLADEIQFGGIISNRRSTGSHTSTRMGSGHFPYEGFAKAAFFRDIQVLDLNNTLVPLSDPKTLISFPNCYDLEAGMYKGRNSFYYGGPGKNYKCL</sequence>
<dbReference type="Pfam" id="PF03080">
    <property type="entry name" value="Neprosin"/>
    <property type="match status" value="1"/>
</dbReference>
<keyword evidence="3" id="KW-1185">Reference proteome</keyword>
<feature type="chain" id="PRO_5010306260" evidence="1">
    <location>
        <begin position="36"/>
        <end position="421"/>
    </location>
</feature>
<dbReference type="Proteomes" id="UP000087171">
    <property type="component" value="Unplaced"/>
</dbReference>
<dbReference type="AlphaFoldDB" id="A0A1S2Z6Y0"/>
<feature type="domain" description="Neprosin PEP catalytic" evidence="2">
    <location>
        <begin position="168"/>
        <end position="421"/>
    </location>
</feature>
<dbReference type="GeneID" id="101488295"/>
<gene>
    <name evidence="4" type="primary">LOC101488295</name>
</gene>
<dbReference type="InterPro" id="IPR025521">
    <property type="entry name" value="Neprosin_propep"/>
</dbReference>
<evidence type="ECO:0000259" key="2">
    <source>
        <dbReference type="PROSITE" id="PS52045"/>
    </source>
</evidence>
<dbReference type="PANTHER" id="PTHR31589:SF175">
    <property type="entry name" value="CARBOXYL-TERMINAL PEPTIDASE"/>
    <property type="match status" value="1"/>
</dbReference>
<evidence type="ECO:0000313" key="3">
    <source>
        <dbReference type="Proteomes" id="UP000087171"/>
    </source>
</evidence>
<protein>
    <submittedName>
        <fullName evidence="4">Uncharacterized protein LOC101488295</fullName>
    </submittedName>
</protein>
<dbReference type="RefSeq" id="XP_004516139.2">
    <property type="nucleotide sequence ID" value="XM_004516082.3"/>
</dbReference>
<accession>A0A1S2Z6Y0</accession>
<dbReference type="InterPro" id="IPR053168">
    <property type="entry name" value="Glutamic_endopeptidase"/>
</dbReference>
<dbReference type="Pfam" id="PF14365">
    <property type="entry name" value="Neprosin_AP"/>
    <property type="match status" value="1"/>
</dbReference>
<dbReference type="PROSITE" id="PS52045">
    <property type="entry name" value="NEPROSIN_PEP_CD"/>
    <property type="match status" value="1"/>
</dbReference>
<reference evidence="4" key="1">
    <citation type="submission" date="2025-08" db="UniProtKB">
        <authorList>
            <consortium name="RefSeq"/>
        </authorList>
    </citation>
    <scope>IDENTIFICATION</scope>
    <source>
        <tissue evidence="4">Etiolated seedlings</tissue>
    </source>
</reference>
<organism evidence="3 4">
    <name type="scientific">Cicer arietinum</name>
    <name type="common">Chickpea</name>
    <name type="synonym">Garbanzo</name>
    <dbReference type="NCBI Taxonomy" id="3827"/>
    <lineage>
        <taxon>Eukaryota</taxon>
        <taxon>Viridiplantae</taxon>
        <taxon>Streptophyta</taxon>
        <taxon>Embryophyta</taxon>
        <taxon>Tracheophyta</taxon>
        <taxon>Spermatophyta</taxon>
        <taxon>Magnoliopsida</taxon>
        <taxon>eudicotyledons</taxon>
        <taxon>Gunneridae</taxon>
        <taxon>Pentapetalae</taxon>
        <taxon>rosids</taxon>
        <taxon>fabids</taxon>
        <taxon>Fabales</taxon>
        <taxon>Fabaceae</taxon>
        <taxon>Papilionoideae</taxon>
        <taxon>50 kb inversion clade</taxon>
        <taxon>NPAAA clade</taxon>
        <taxon>Hologalegina</taxon>
        <taxon>IRL clade</taxon>
        <taxon>Cicereae</taxon>
        <taxon>Cicer</taxon>
    </lineage>
</organism>
<dbReference type="STRING" id="3827.A0A1S2Z6Y0"/>